<comment type="caution">
    <text evidence="1">The sequence shown here is derived from an EMBL/GenBank/DDBJ whole genome shotgun (WGS) entry which is preliminary data.</text>
</comment>
<dbReference type="Proteomes" id="UP000824120">
    <property type="component" value="Chromosome 12"/>
</dbReference>
<keyword evidence="2" id="KW-1185">Reference proteome</keyword>
<sequence>MEGENTLQGCVFHLVASQRINAHPGKPCDFTIMENQVGTEKVPTQTKRRDGRSFQLVFGGQYGKKGTKND</sequence>
<feature type="non-terminal residue" evidence="1">
    <location>
        <position position="70"/>
    </location>
</feature>
<reference evidence="1 2" key="1">
    <citation type="submission" date="2020-09" db="EMBL/GenBank/DDBJ databases">
        <title>De no assembly of potato wild relative species, Solanum commersonii.</title>
        <authorList>
            <person name="Cho K."/>
        </authorList>
    </citation>
    <scope>NUCLEOTIDE SEQUENCE [LARGE SCALE GENOMIC DNA]</scope>
    <source>
        <strain evidence="1">LZ3.2</strain>
        <tissue evidence="1">Leaf</tissue>
    </source>
</reference>
<dbReference type="EMBL" id="JACXVP010000012">
    <property type="protein sequence ID" value="KAG5571743.1"/>
    <property type="molecule type" value="Genomic_DNA"/>
</dbReference>
<gene>
    <name evidence="1" type="ORF">H5410_061509</name>
</gene>
<organism evidence="1 2">
    <name type="scientific">Solanum commersonii</name>
    <name type="common">Commerson's wild potato</name>
    <name type="synonym">Commerson's nightshade</name>
    <dbReference type="NCBI Taxonomy" id="4109"/>
    <lineage>
        <taxon>Eukaryota</taxon>
        <taxon>Viridiplantae</taxon>
        <taxon>Streptophyta</taxon>
        <taxon>Embryophyta</taxon>
        <taxon>Tracheophyta</taxon>
        <taxon>Spermatophyta</taxon>
        <taxon>Magnoliopsida</taxon>
        <taxon>eudicotyledons</taxon>
        <taxon>Gunneridae</taxon>
        <taxon>Pentapetalae</taxon>
        <taxon>asterids</taxon>
        <taxon>lamiids</taxon>
        <taxon>Solanales</taxon>
        <taxon>Solanaceae</taxon>
        <taxon>Solanoideae</taxon>
        <taxon>Solaneae</taxon>
        <taxon>Solanum</taxon>
    </lineage>
</organism>
<dbReference type="AlphaFoldDB" id="A0A9J5W8U8"/>
<proteinExistence type="predicted"/>
<evidence type="ECO:0000313" key="2">
    <source>
        <dbReference type="Proteomes" id="UP000824120"/>
    </source>
</evidence>
<protein>
    <submittedName>
        <fullName evidence="1">Uncharacterized protein</fullName>
    </submittedName>
</protein>
<evidence type="ECO:0000313" key="1">
    <source>
        <dbReference type="EMBL" id="KAG5571743.1"/>
    </source>
</evidence>
<accession>A0A9J5W8U8</accession>
<name>A0A9J5W8U8_SOLCO</name>